<dbReference type="RefSeq" id="WP_164047879.1">
    <property type="nucleotide sequence ID" value="NZ_WUFV01000012.1"/>
</dbReference>
<name>A0A7K3VKA3_RHILE</name>
<organism evidence="1 2">
    <name type="scientific">Rhizobium leguminosarum</name>
    <dbReference type="NCBI Taxonomy" id="384"/>
    <lineage>
        <taxon>Bacteria</taxon>
        <taxon>Pseudomonadati</taxon>
        <taxon>Pseudomonadota</taxon>
        <taxon>Alphaproteobacteria</taxon>
        <taxon>Hyphomicrobiales</taxon>
        <taxon>Rhizobiaceae</taxon>
        <taxon>Rhizobium/Agrobacterium group</taxon>
        <taxon>Rhizobium</taxon>
    </lineage>
</organism>
<dbReference type="Proteomes" id="UP000471705">
    <property type="component" value="Unassembled WGS sequence"/>
</dbReference>
<dbReference type="AlphaFoldDB" id="A0A7K3VKA3"/>
<accession>A0A7K3VKA3</accession>
<proteinExistence type="predicted"/>
<reference evidence="1 2" key="1">
    <citation type="submission" date="2019-12" db="EMBL/GenBank/DDBJ databases">
        <title>Rhizobium genotypes associated with high levels of biological nitrogen fixation by grain legumes in a temperate-maritime cropping system.</title>
        <authorList>
            <person name="Maluk M."/>
            <person name="Francesc Ferrando Molina F."/>
            <person name="Lopez Del Egido L."/>
            <person name="Lafos M."/>
            <person name="Langarica-Fuentes A."/>
            <person name="Gebre Yohannes G."/>
            <person name="Young M.W."/>
            <person name="Martin P."/>
            <person name="Gantlett R."/>
            <person name="Kenicer G."/>
            <person name="Hawes C."/>
            <person name="Begg G.S."/>
            <person name="Quilliam R.S."/>
            <person name="Squire G.R."/>
            <person name="Poole P.S."/>
            <person name="Young P.W."/>
            <person name="Iannetta P.M."/>
            <person name="James E.K."/>
        </authorList>
    </citation>
    <scope>NUCLEOTIDE SEQUENCE [LARGE SCALE GENOMIC DNA]</scope>
    <source>
        <strain evidence="1 2">JHI54</strain>
    </source>
</reference>
<evidence type="ECO:0000313" key="1">
    <source>
        <dbReference type="EMBL" id="NEK17192.1"/>
    </source>
</evidence>
<evidence type="ECO:0000313" key="2">
    <source>
        <dbReference type="Proteomes" id="UP000471705"/>
    </source>
</evidence>
<dbReference type="EMBL" id="WUFV01000012">
    <property type="protein sequence ID" value="NEK17192.1"/>
    <property type="molecule type" value="Genomic_DNA"/>
</dbReference>
<protein>
    <submittedName>
        <fullName evidence="1">Uncharacterized protein</fullName>
    </submittedName>
</protein>
<sequence>MNSHDDSEVVRFSSTHDLSDEHFARQKHKYLDHGRTLALLVAIRWMTLQKRPV</sequence>
<gene>
    <name evidence="1" type="ORF">GR257_20345</name>
</gene>
<comment type="caution">
    <text evidence="1">The sequence shown here is derived from an EMBL/GenBank/DDBJ whole genome shotgun (WGS) entry which is preliminary data.</text>
</comment>